<evidence type="ECO:0000256" key="7">
    <source>
        <dbReference type="ARBA" id="ARBA00035243"/>
    </source>
</evidence>
<comment type="similarity">
    <text evidence="1 8 9">Belongs to the universal ribosomal protein uL3 family.</text>
</comment>
<proteinExistence type="inferred from homology"/>
<dbReference type="Pfam" id="PF00297">
    <property type="entry name" value="Ribosomal_L3"/>
    <property type="match status" value="1"/>
</dbReference>
<dbReference type="FunFam" id="3.30.160.810:FF:000001">
    <property type="entry name" value="50S ribosomal protein L3"/>
    <property type="match status" value="1"/>
</dbReference>
<dbReference type="GO" id="GO:0006412">
    <property type="term" value="P:translation"/>
    <property type="evidence" value="ECO:0007669"/>
    <property type="project" value="UniProtKB-UniRule"/>
</dbReference>
<evidence type="ECO:0000256" key="6">
    <source>
        <dbReference type="ARBA" id="ARBA00023274"/>
    </source>
</evidence>
<comment type="function">
    <text evidence="8 10">One of the primary rRNA binding proteins, it binds directly near the 3'-end of the 23S rRNA, where it nucleates assembly of the 50S subunit.</text>
</comment>
<evidence type="ECO:0000256" key="5">
    <source>
        <dbReference type="ARBA" id="ARBA00022980"/>
    </source>
</evidence>
<dbReference type="Gene3D" id="3.30.160.810">
    <property type="match status" value="1"/>
</dbReference>
<dbReference type="InterPro" id="IPR019927">
    <property type="entry name" value="Ribosomal_uL3_bac/org-type"/>
</dbReference>
<reference evidence="12 13" key="1">
    <citation type="submission" date="2018-07" db="EMBL/GenBank/DDBJ databases">
        <title>Venubactetium sediminum gen. nov., sp. nov., isolated from a marine solar saltern.</title>
        <authorList>
            <person name="Wang S."/>
        </authorList>
    </citation>
    <scope>NUCLEOTIDE SEQUENCE [LARGE SCALE GENOMIC DNA]</scope>
    <source>
        <strain evidence="12 13">WD2A32</strain>
    </source>
</reference>
<organism evidence="12 13">
    <name type="scientific">Ferruginivarius sediminum</name>
    <dbReference type="NCBI Taxonomy" id="2661937"/>
    <lineage>
        <taxon>Bacteria</taxon>
        <taxon>Pseudomonadati</taxon>
        <taxon>Pseudomonadota</taxon>
        <taxon>Alphaproteobacteria</taxon>
        <taxon>Rhodospirillales</taxon>
        <taxon>Rhodospirillaceae</taxon>
        <taxon>Ferruginivarius</taxon>
    </lineage>
</organism>
<evidence type="ECO:0000256" key="8">
    <source>
        <dbReference type="HAMAP-Rule" id="MF_01325"/>
    </source>
</evidence>
<dbReference type="GO" id="GO:0003735">
    <property type="term" value="F:structural constituent of ribosome"/>
    <property type="evidence" value="ECO:0007669"/>
    <property type="project" value="UniProtKB-UniRule"/>
</dbReference>
<sequence>MRTGVLAQKVGMTRLFTETGKHVPVTVLKVDDCQVVAVRTEEKDGYNAVQIGAGTAKAKNVTKPMRGHFAKAKVRPKAKLAEFRVSADALLELGQELSAAHFVEGQHVDASGITIGRGFQGAMKRHNFSGLRASHGVSAVHRALGSTGQMQDPGRVFKGKKMPGQMGSRKVTTQSLEVVSVDTDRNLVLVKGCVPGHEGSWVRLSDSLKRALPENLPFPAGLREAGAAADAGEGQQAEVPVGEGESGATEEKKDA</sequence>
<dbReference type="NCBIfam" id="TIGR03625">
    <property type="entry name" value="L3_bact"/>
    <property type="match status" value="1"/>
</dbReference>
<dbReference type="GO" id="GO:1990904">
    <property type="term" value="C:ribonucleoprotein complex"/>
    <property type="evidence" value="ECO:0007669"/>
    <property type="project" value="UniProtKB-KW"/>
</dbReference>
<dbReference type="RefSeq" id="WP_114582435.1">
    <property type="nucleotide sequence ID" value="NZ_QPMH01000010.1"/>
</dbReference>
<keyword evidence="2 8" id="KW-0488">Methylation</keyword>
<dbReference type="InterPro" id="IPR000597">
    <property type="entry name" value="Ribosomal_uL3"/>
</dbReference>
<comment type="subunit">
    <text evidence="8 10">Part of the 50S ribosomal subunit. Forms a cluster with proteins L14 and L19.</text>
</comment>
<dbReference type="FunFam" id="2.40.30.10:FF:000004">
    <property type="entry name" value="50S ribosomal protein L3"/>
    <property type="match status" value="1"/>
</dbReference>
<evidence type="ECO:0000313" key="12">
    <source>
        <dbReference type="EMBL" id="RDD61633.1"/>
    </source>
</evidence>
<evidence type="ECO:0000256" key="2">
    <source>
        <dbReference type="ARBA" id="ARBA00022481"/>
    </source>
</evidence>
<dbReference type="Gene3D" id="2.40.30.10">
    <property type="entry name" value="Translation factors"/>
    <property type="match status" value="1"/>
</dbReference>
<evidence type="ECO:0000256" key="4">
    <source>
        <dbReference type="ARBA" id="ARBA00022884"/>
    </source>
</evidence>
<evidence type="ECO:0000313" key="13">
    <source>
        <dbReference type="Proteomes" id="UP000253941"/>
    </source>
</evidence>
<accession>A0A369T8J8</accession>
<comment type="PTM">
    <text evidence="8">Methylated by PrmB.</text>
</comment>
<dbReference type="GO" id="GO:0005840">
    <property type="term" value="C:ribosome"/>
    <property type="evidence" value="ECO:0007669"/>
    <property type="project" value="UniProtKB-UniRule"/>
</dbReference>
<evidence type="ECO:0000256" key="9">
    <source>
        <dbReference type="RuleBase" id="RU003905"/>
    </source>
</evidence>
<feature type="compositionally biased region" description="Low complexity" evidence="11">
    <location>
        <begin position="224"/>
        <end position="238"/>
    </location>
</feature>
<dbReference type="AlphaFoldDB" id="A0A369T8J8"/>
<feature type="modified residue" description="N5-methylglutamine" evidence="8">
    <location>
        <position position="151"/>
    </location>
</feature>
<evidence type="ECO:0000256" key="10">
    <source>
        <dbReference type="RuleBase" id="RU003906"/>
    </source>
</evidence>
<dbReference type="InterPro" id="IPR019926">
    <property type="entry name" value="Ribosomal_uL3_CS"/>
</dbReference>
<evidence type="ECO:0000256" key="11">
    <source>
        <dbReference type="SAM" id="MobiDB-lite"/>
    </source>
</evidence>
<keyword evidence="3 8" id="KW-0699">rRNA-binding</keyword>
<comment type="caution">
    <text evidence="12">The sequence shown here is derived from an EMBL/GenBank/DDBJ whole genome shotgun (WGS) entry which is preliminary data.</text>
</comment>
<dbReference type="EMBL" id="QPMH01000010">
    <property type="protein sequence ID" value="RDD61633.1"/>
    <property type="molecule type" value="Genomic_DNA"/>
</dbReference>
<protein>
    <recommendedName>
        <fullName evidence="7 8">Large ribosomal subunit protein uL3</fullName>
    </recommendedName>
</protein>
<keyword evidence="4 8" id="KW-0694">RNA-binding</keyword>
<dbReference type="HAMAP" id="MF_01325_B">
    <property type="entry name" value="Ribosomal_uL3_B"/>
    <property type="match status" value="1"/>
</dbReference>
<dbReference type="SUPFAM" id="SSF50447">
    <property type="entry name" value="Translation proteins"/>
    <property type="match status" value="1"/>
</dbReference>
<keyword evidence="5 8" id="KW-0689">Ribosomal protein</keyword>
<evidence type="ECO:0000256" key="1">
    <source>
        <dbReference type="ARBA" id="ARBA00006540"/>
    </source>
</evidence>
<evidence type="ECO:0000256" key="3">
    <source>
        <dbReference type="ARBA" id="ARBA00022730"/>
    </source>
</evidence>
<keyword evidence="6 8" id="KW-0687">Ribonucleoprotein</keyword>
<dbReference type="PROSITE" id="PS00474">
    <property type="entry name" value="RIBOSOMAL_L3"/>
    <property type="match status" value="1"/>
</dbReference>
<dbReference type="InterPro" id="IPR009000">
    <property type="entry name" value="Transl_B-barrel_sf"/>
</dbReference>
<dbReference type="PANTHER" id="PTHR11229:SF16">
    <property type="entry name" value="LARGE RIBOSOMAL SUBUNIT PROTEIN UL3C"/>
    <property type="match status" value="1"/>
</dbReference>
<dbReference type="Proteomes" id="UP000253941">
    <property type="component" value="Unassembled WGS sequence"/>
</dbReference>
<dbReference type="PANTHER" id="PTHR11229">
    <property type="entry name" value="50S RIBOSOMAL PROTEIN L3"/>
    <property type="match status" value="1"/>
</dbReference>
<keyword evidence="13" id="KW-1185">Reference proteome</keyword>
<dbReference type="GO" id="GO:0019843">
    <property type="term" value="F:rRNA binding"/>
    <property type="evidence" value="ECO:0007669"/>
    <property type="project" value="UniProtKB-UniRule"/>
</dbReference>
<name>A0A369T8J8_9PROT</name>
<feature type="region of interest" description="Disordered" evidence="11">
    <location>
        <begin position="223"/>
        <end position="255"/>
    </location>
</feature>
<gene>
    <name evidence="8" type="primary">rplC</name>
    <name evidence="12" type="ORF">DRB17_11920</name>
</gene>